<feature type="chain" id="PRO_5037817636" description="Secreted protein" evidence="2">
    <location>
        <begin position="25"/>
        <end position="157"/>
    </location>
</feature>
<feature type="signal peptide" evidence="2">
    <location>
        <begin position="1"/>
        <end position="24"/>
    </location>
</feature>
<sequence length="157" mass="15325">MRVAMMVPALAAAVVLGTGAVASAAPSSGSSGSSGGSGDTGSGSGSADGGGSFGPLTQLCNQSTKSGGAGVTSTVHQIGRSGPTSFVLSYETYAIPDLIEVFYEGSLVRSTGYVGDNINQGTGSVVVNLPAGAATSVTVRVTGPNSTDWDYTVHCPS</sequence>
<evidence type="ECO:0008006" key="5">
    <source>
        <dbReference type="Google" id="ProtNLM"/>
    </source>
</evidence>
<keyword evidence="2" id="KW-0732">Signal</keyword>
<gene>
    <name evidence="3" type="ORF">IT779_23730</name>
</gene>
<keyword evidence="4" id="KW-1185">Reference proteome</keyword>
<reference evidence="3" key="1">
    <citation type="submission" date="2020-11" db="EMBL/GenBank/DDBJ databases">
        <title>Nocardia NEAU-351.nov., a novel actinomycete isolated from the cow dung.</title>
        <authorList>
            <person name="Zhang X."/>
        </authorList>
    </citation>
    <scope>NUCLEOTIDE SEQUENCE</scope>
    <source>
        <strain evidence="3">NEAU-351</strain>
    </source>
</reference>
<dbReference type="EMBL" id="JADMLG010000010">
    <property type="protein sequence ID" value="MBH0779284.1"/>
    <property type="molecule type" value="Genomic_DNA"/>
</dbReference>
<evidence type="ECO:0000313" key="4">
    <source>
        <dbReference type="Proteomes" id="UP000655751"/>
    </source>
</evidence>
<feature type="region of interest" description="Disordered" evidence="1">
    <location>
        <begin position="25"/>
        <end position="72"/>
    </location>
</feature>
<dbReference type="Proteomes" id="UP000655751">
    <property type="component" value="Unassembled WGS sequence"/>
</dbReference>
<comment type="caution">
    <text evidence="3">The sequence shown here is derived from an EMBL/GenBank/DDBJ whole genome shotgun (WGS) entry which is preliminary data.</text>
</comment>
<proteinExistence type="predicted"/>
<name>A0A931N4X4_9NOCA</name>
<organism evidence="3 4">
    <name type="scientific">Nocardia bovistercoris</name>
    <dbReference type="NCBI Taxonomy" id="2785916"/>
    <lineage>
        <taxon>Bacteria</taxon>
        <taxon>Bacillati</taxon>
        <taxon>Actinomycetota</taxon>
        <taxon>Actinomycetes</taxon>
        <taxon>Mycobacteriales</taxon>
        <taxon>Nocardiaceae</taxon>
        <taxon>Nocardia</taxon>
    </lineage>
</organism>
<accession>A0A931N4X4</accession>
<evidence type="ECO:0000256" key="2">
    <source>
        <dbReference type="SAM" id="SignalP"/>
    </source>
</evidence>
<protein>
    <recommendedName>
        <fullName evidence="5">Secreted protein</fullName>
    </recommendedName>
</protein>
<dbReference type="AlphaFoldDB" id="A0A931N4X4"/>
<feature type="compositionally biased region" description="Polar residues" evidence="1">
    <location>
        <begin position="58"/>
        <end position="72"/>
    </location>
</feature>
<evidence type="ECO:0000256" key="1">
    <source>
        <dbReference type="SAM" id="MobiDB-lite"/>
    </source>
</evidence>
<evidence type="ECO:0000313" key="3">
    <source>
        <dbReference type="EMBL" id="MBH0779284.1"/>
    </source>
</evidence>
<feature type="compositionally biased region" description="Gly residues" evidence="1">
    <location>
        <begin position="32"/>
        <end position="53"/>
    </location>
</feature>